<accession>A0AAE9TJB6</accession>
<dbReference type="Proteomes" id="UP001236076">
    <property type="component" value="Segment"/>
</dbReference>
<reference evidence="1 2" key="1">
    <citation type="submission" date="2022-10" db="EMBL/GenBank/DDBJ databases">
        <authorList>
            <person name="Cortes-Martin A."/>
            <person name="Buttimer C.T.H."/>
            <person name="Hill C."/>
        </authorList>
    </citation>
    <scope>NUCLEOTIDE SEQUENCE [LARGE SCALE GENOMIC DNA]</scope>
</reference>
<evidence type="ECO:0000313" key="1">
    <source>
        <dbReference type="EMBL" id="UZZ64346.1"/>
    </source>
</evidence>
<proteinExistence type="predicted"/>
<sequence>MALMESLLHSWDSSSLDSHKLVLFFPLVGTGQAWQGLESPHLLDGRRALAVRISCIMLNADRNWYSKPDSEVKGNL</sequence>
<gene>
    <name evidence="1" type="ORF">A54_106</name>
</gene>
<name>A0AAE9TJB6_9CAUD</name>
<evidence type="ECO:0000313" key="2">
    <source>
        <dbReference type="Proteomes" id="UP001236076"/>
    </source>
</evidence>
<keyword evidence="2" id="KW-1185">Reference proteome</keyword>
<organism evidence="1 2">
    <name type="scientific">Escherichia phage A5-4</name>
    <dbReference type="NCBI Taxonomy" id="2996162"/>
    <lineage>
        <taxon>Viruses</taxon>
        <taxon>Duplodnaviria</taxon>
        <taxon>Heunggongvirae</taxon>
        <taxon>Uroviricota</taxon>
        <taxon>Caudoviricetes</taxon>
        <taxon>Vequintavirinae</taxon>
    </lineage>
</organism>
<dbReference type="EMBL" id="OP744025">
    <property type="protein sequence ID" value="UZZ64346.1"/>
    <property type="molecule type" value="Genomic_DNA"/>
</dbReference>
<protein>
    <submittedName>
        <fullName evidence="1">Uncharacterized protein</fullName>
    </submittedName>
</protein>